<dbReference type="HGNC" id="HGNC:1718">
    <property type="gene designation" value="CDC14A"/>
</dbReference>
<dbReference type="ExpressionAtlas" id="A0A2R8YGM0">
    <property type="expression patterns" value="baseline and differential"/>
</dbReference>
<reference evidence="1 2" key="3">
    <citation type="journal article" date="2006" name="Nature">
        <title>The DNA sequence and biological annotation of human chromosome 1.</title>
        <authorList>
            <person name="Gregory S.G."/>
            <person name="Barlow K.F."/>
            <person name="McLay K.E."/>
            <person name="Kaul R."/>
            <person name="Swarbreck D."/>
            <person name="Dunham A."/>
            <person name="Scott C.E."/>
            <person name="Howe K.L."/>
            <person name="Woodfine K."/>
            <person name="Spencer C.C."/>
            <person name="Jones M.C."/>
            <person name="Gillson C."/>
            <person name="Searle S."/>
            <person name="Zhou Y."/>
            <person name="Kokocinski F."/>
            <person name="McDonald L."/>
            <person name="Evans R."/>
            <person name="Phillips K."/>
            <person name="Atkinson A."/>
            <person name="Cooper R."/>
            <person name="Jones C."/>
            <person name="Hall R.E."/>
            <person name="Andrews T.D."/>
            <person name="Lloyd C."/>
            <person name="Ainscough R."/>
            <person name="Almeida J.P."/>
            <person name="Ambrose K.D."/>
            <person name="Anderson F."/>
            <person name="Andrew R.W."/>
            <person name="Ashwell R.I."/>
            <person name="Aubin K."/>
            <person name="Babbage A.K."/>
            <person name="Bagguley C.L."/>
            <person name="Bailey J."/>
            <person name="Beasley H."/>
            <person name="Bethel G."/>
            <person name="Bird C.P."/>
            <person name="Bray-Allen S."/>
            <person name="Brown J.Y."/>
            <person name="Brown A.J."/>
            <person name="Buckley D."/>
            <person name="Burton J."/>
            <person name="Bye J."/>
            <person name="Carder C."/>
            <person name="Chapman J.C."/>
            <person name="Clark S.Y."/>
            <person name="Clarke G."/>
            <person name="Clee C."/>
            <person name="Cobley V."/>
            <person name="Collier R.E."/>
            <person name="Corby N."/>
            <person name="Coville G.J."/>
            <person name="Davies J."/>
            <person name="Deadman R."/>
            <person name="Dunn M."/>
            <person name="Earthrowl M."/>
            <person name="Ellington A.G."/>
            <person name="Errington H."/>
            <person name="Frankish A."/>
            <person name="Frankland J."/>
            <person name="French L."/>
            <person name="Garner P."/>
            <person name="Garnett J."/>
            <person name="Gay L."/>
            <person name="Ghori M.R."/>
            <person name="Gibson R."/>
            <person name="Gilby L.M."/>
            <person name="Gillett W."/>
            <person name="Glithero R.J."/>
            <person name="Grafham D.V."/>
            <person name="Griffiths C."/>
            <person name="Griffiths-Jones S."/>
            <person name="Grocock R."/>
            <person name="Hammond S."/>
            <person name="Harrison E.S."/>
            <person name="Hart E."/>
            <person name="Haugen E."/>
            <person name="Heath P.D."/>
            <person name="Holmes S."/>
            <person name="Holt K."/>
            <person name="Howden P.J."/>
            <person name="Hunt A.R."/>
            <person name="Hunt S.E."/>
            <person name="Hunter G."/>
            <person name="Isherwood J."/>
            <person name="James R."/>
            <person name="Johnson C."/>
            <person name="Johnson D."/>
            <person name="Joy A."/>
            <person name="Kay M."/>
            <person name="Kershaw J.K."/>
            <person name="Kibukawa M."/>
            <person name="Kimberley A.M."/>
            <person name="King A."/>
            <person name="Knights A.J."/>
            <person name="Lad H."/>
            <person name="Laird G."/>
            <person name="Lawlor S."/>
            <person name="Leongamornlert D.A."/>
            <person name="Lloyd D.M."/>
            <person name="Loveland J."/>
            <person name="Lovell J."/>
            <person name="Lush M.J."/>
            <person name="Lyne R."/>
            <person name="Martin S."/>
            <person name="Mashreghi-Mohammadi M."/>
            <person name="Matthews L."/>
            <person name="Matthews N.S."/>
            <person name="McLaren S."/>
            <person name="Milne S."/>
            <person name="Mistry S."/>
            <person name="Moore M.J."/>
            <person name="Nickerson T."/>
            <person name="O'Dell C.N."/>
            <person name="Oliver K."/>
            <person name="Palmeiri A."/>
            <person name="Palmer S.A."/>
            <person name="Parker A."/>
            <person name="Patel D."/>
            <person name="Pearce A.V."/>
            <person name="Peck A.I."/>
            <person name="Pelan S."/>
            <person name="Phelps K."/>
            <person name="Phillimore B.J."/>
            <person name="Plumb R."/>
            <person name="Rajan J."/>
            <person name="Raymond C."/>
            <person name="Rouse G."/>
            <person name="Saenphimmachak C."/>
            <person name="Sehra H.K."/>
            <person name="Sheridan E."/>
            <person name="Shownkeen R."/>
            <person name="Sims S."/>
            <person name="Skuce C.D."/>
            <person name="Smith M."/>
            <person name="Steward C."/>
            <person name="Subramanian S."/>
            <person name="Sycamore N."/>
            <person name="Tracey A."/>
            <person name="Tromans A."/>
            <person name="Van Helmond Z."/>
            <person name="Wall M."/>
            <person name="Wallis J.M."/>
            <person name="White S."/>
            <person name="Whitehead S.L."/>
            <person name="Wilkinson J.E."/>
            <person name="Willey D.L."/>
            <person name="Williams H."/>
            <person name="Wilming L."/>
            <person name="Wray P.W."/>
            <person name="Wu Z."/>
            <person name="Coulson A."/>
            <person name="Vaudin M."/>
            <person name="Sulston J.E."/>
            <person name="Durbin R."/>
            <person name="Hubbard T."/>
            <person name="Wooster R."/>
            <person name="Dunham I."/>
            <person name="Carter N.P."/>
            <person name="McVean G."/>
            <person name="Ross M.T."/>
            <person name="Harrow J."/>
            <person name="Olson M.V."/>
            <person name="Beck S."/>
            <person name="Rogers J."/>
            <person name="Bentley D.R."/>
            <person name="Banerjee R."/>
            <person name="Bryant S.P."/>
            <person name="Burford D.C."/>
            <person name="Burrill W.D."/>
            <person name="Clegg S.M."/>
            <person name="Dhami P."/>
            <person name="Dovey O."/>
            <person name="Faulkner L.M."/>
            <person name="Gribble S.M."/>
            <person name="Langford C.F."/>
            <person name="Pandian R.D."/>
            <person name="Porter K.M."/>
            <person name="Prigmore E."/>
        </authorList>
    </citation>
    <scope>NUCLEOTIDE SEQUENCE [LARGE SCALE GENOMIC DNA]</scope>
</reference>
<dbReference type="GeneTree" id="ENSGT00940000155899"/>
<reference evidence="1" key="4">
    <citation type="submission" date="2025-08" db="UniProtKB">
        <authorList>
            <consortium name="Ensembl"/>
        </authorList>
    </citation>
    <scope>IDENTIFICATION</scope>
</reference>
<dbReference type="Ensembl" id="ENST00000646665.1">
    <property type="protein sequence ID" value="ENSP00000496153.1"/>
    <property type="gene ID" value="ENSG00000079335.21"/>
</dbReference>
<evidence type="ECO:0000313" key="2">
    <source>
        <dbReference type="Proteomes" id="UP000005640"/>
    </source>
</evidence>
<reference evidence="1 2" key="1">
    <citation type="journal article" date="2001" name="Nature">
        <title>Initial sequencing and analysis of the human genome.</title>
        <authorList>
            <consortium name="International Human Genome Sequencing Consortium"/>
            <person name="Lander E.S."/>
            <person name="Linton L.M."/>
            <person name="Birren B."/>
            <person name="Nusbaum C."/>
            <person name="Zody M.C."/>
            <person name="Baldwin J."/>
            <person name="Devon K."/>
            <person name="Dewar K."/>
            <person name="Doyle M."/>
            <person name="FitzHugh W."/>
            <person name="Funke R."/>
            <person name="Gage D."/>
            <person name="Harris K."/>
            <person name="Heaford A."/>
            <person name="Howland J."/>
            <person name="Kann L."/>
            <person name="Lehoczky J."/>
            <person name="LeVine R."/>
            <person name="McEwan P."/>
            <person name="McKernan K."/>
            <person name="Meldrim J."/>
            <person name="Mesirov J.P."/>
            <person name="Miranda C."/>
            <person name="Morris W."/>
            <person name="Naylor J."/>
            <person name="Raymond C."/>
            <person name="Rosetti M."/>
            <person name="Santos R."/>
            <person name="Sheridan A."/>
            <person name="Sougnez C."/>
            <person name="Stange-Thomann N."/>
            <person name="Stojanovic N."/>
            <person name="Subramanian A."/>
            <person name="Wyman D."/>
            <person name="Rogers J."/>
            <person name="Sulston J."/>
            <person name="Ainscough R."/>
            <person name="Beck S."/>
            <person name="Bentley D."/>
            <person name="Burton J."/>
            <person name="Clee C."/>
            <person name="Carter N."/>
            <person name="Coulson A."/>
            <person name="Deadman R."/>
            <person name="Deloukas P."/>
            <person name="Dunham A."/>
            <person name="Dunham I."/>
            <person name="Durbin R."/>
            <person name="French L."/>
            <person name="Grafham D."/>
            <person name="Gregory S."/>
            <person name="Hubbard T."/>
            <person name="Humphray S."/>
            <person name="Hunt A."/>
            <person name="Jones M."/>
            <person name="Lloyd C."/>
            <person name="McMurray A."/>
            <person name="Matthews L."/>
            <person name="Mercer S."/>
            <person name="Milne S."/>
            <person name="Mullikin J.C."/>
            <person name="Mungall A."/>
            <person name="Plumb R."/>
            <person name="Ross M."/>
            <person name="Shownkeen R."/>
            <person name="Sims S."/>
            <person name="Waterston R.H."/>
            <person name="Wilson R.K."/>
            <person name="Hillier L.W."/>
            <person name="McPherson J.D."/>
            <person name="Marra M.A."/>
            <person name="Mardis E.R."/>
            <person name="Fulton L.A."/>
            <person name="Chinwalla A.T."/>
            <person name="Pepin K.H."/>
            <person name="Gish W.R."/>
            <person name="Chissoe S.L."/>
            <person name="Wendl M.C."/>
            <person name="Delehaunty K.D."/>
            <person name="Miner T.L."/>
            <person name="Delehaunty A."/>
            <person name="Kramer J.B."/>
            <person name="Cook L.L."/>
            <person name="Fulton R.S."/>
            <person name="Johnson D.L."/>
            <person name="Minx P.J."/>
            <person name="Clifton S.W."/>
            <person name="Hawkins T."/>
            <person name="Branscomb E."/>
            <person name="Predki P."/>
            <person name="Richardson P."/>
            <person name="Wenning S."/>
            <person name="Slezak T."/>
            <person name="Doggett N."/>
            <person name="Cheng J.F."/>
            <person name="Olsen A."/>
            <person name="Lucas S."/>
            <person name="Elkin C."/>
            <person name="Uberbacher E."/>
            <person name="Frazier M."/>
            <person name="Gibbs R.A."/>
            <person name="Muzny D.M."/>
            <person name="Scherer S.E."/>
            <person name="Bouck J.B."/>
            <person name="Sodergren E.J."/>
            <person name="Worley K.C."/>
            <person name="Rives C.M."/>
            <person name="Gorrell J.H."/>
            <person name="Metzker M.L."/>
            <person name="Naylor S.L."/>
            <person name="Kucherlapati R.S."/>
            <person name="Nelson D.L."/>
            <person name="Weinstock G.M."/>
            <person name="Sakaki Y."/>
            <person name="Fujiyama A."/>
            <person name="Hattori M."/>
            <person name="Yada T."/>
            <person name="Toyoda A."/>
            <person name="Itoh T."/>
            <person name="Kawagoe C."/>
            <person name="Watanabe H."/>
            <person name="Totoki Y."/>
            <person name="Taylor T."/>
            <person name="Weissenbach J."/>
            <person name="Heilig R."/>
            <person name="Saurin W."/>
            <person name="Artiguenave F."/>
            <person name="Brottier P."/>
            <person name="Bruls T."/>
            <person name="Pelletier E."/>
            <person name="Robert C."/>
            <person name="Wincker P."/>
            <person name="Smith D.R."/>
            <person name="Doucette-Stamm L."/>
            <person name="Rubenfield M."/>
            <person name="Weinstock K."/>
            <person name="Lee H.M."/>
            <person name="Dubois J."/>
            <person name="Rosenthal A."/>
            <person name="Platzer M."/>
            <person name="Nyakatura G."/>
            <person name="Taudien S."/>
            <person name="Rump A."/>
            <person name="Yang H."/>
            <person name="Yu J."/>
            <person name="Wang J."/>
            <person name="Huang G."/>
            <person name="Gu J."/>
            <person name="Hood L."/>
            <person name="Rowen L."/>
            <person name="Madan A."/>
            <person name="Qin S."/>
            <person name="Davis R.W."/>
            <person name="Federspiel N.A."/>
            <person name="Abola A.P."/>
            <person name="Proctor M.J."/>
            <person name="Myers R.M."/>
            <person name="Schmutz J."/>
            <person name="Dickson M."/>
            <person name="Grimwood J."/>
            <person name="Cox D.R."/>
            <person name="Olson M.V."/>
            <person name="Kaul R."/>
            <person name="Raymond C."/>
            <person name="Shimizu N."/>
            <person name="Kawasaki K."/>
            <person name="Minoshima S."/>
            <person name="Evans G.A."/>
            <person name="Athanasiou M."/>
            <person name="Schultz R."/>
            <person name="Roe B.A."/>
            <person name="Chen F."/>
            <person name="Pan H."/>
            <person name="Ramser J."/>
            <person name="Lehrach H."/>
            <person name="Reinhardt R."/>
            <person name="McCombie W.R."/>
            <person name="de la Bastide M."/>
            <person name="Dedhia N."/>
            <person name="Blocker H."/>
            <person name="Hornischer K."/>
            <person name="Nordsiek G."/>
            <person name="Agarwala R."/>
            <person name="Aravind L."/>
            <person name="Bailey J.A."/>
            <person name="Bateman A."/>
            <person name="Batzoglou S."/>
            <person name="Birney E."/>
            <person name="Bork P."/>
            <person name="Brown D.G."/>
            <person name="Burge C.B."/>
            <person name="Cerutti L."/>
            <person name="Chen H.C."/>
            <person name="Church D."/>
            <person name="Clamp M."/>
            <person name="Copley R.R."/>
            <person name="Doerks T."/>
            <person name="Eddy S.R."/>
            <person name="Eichler E.E."/>
            <person name="Furey T.S."/>
            <person name="Galagan J."/>
            <person name="Gilbert J.G."/>
            <person name="Harmon C."/>
            <person name="Hayashizaki Y."/>
            <person name="Haussler D."/>
            <person name="Hermjakob H."/>
            <person name="Hokamp K."/>
            <person name="Jang W."/>
            <person name="Johnson L.S."/>
            <person name="Jones T.A."/>
            <person name="Kasif S."/>
            <person name="Kaspryzk A."/>
            <person name="Kennedy S."/>
            <person name="Kent W.J."/>
            <person name="Kitts P."/>
            <person name="Koonin E.V."/>
            <person name="Korf I."/>
            <person name="Kulp D."/>
            <person name="Lancet D."/>
            <person name="Lowe T.M."/>
            <person name="McLysaght A."/>
            <person name="Mikkelsen T."/>
            <person name="Moran J.V."/>
            <person name="Mulder N."/>
            <person name="Pollara V.J."/>
            <person name="Ponting C.P."/>
            <person name="Schuler G."/>
            <person name="Schultz J."/>
            <person name="Slater G."/>
            <person name="Smit A.F."/>
            <person name="Stupka E."/>
            <person name="Szustakowski J."/>
            <person name="Thierry-Mieg D."/>
            <person name="Thierry-Mieg J."/>
            <person name="Wagner L."/>
            <person name="Wallis J."/>
            <person name="Wheeler R."/>
            <person name="Williams A."/>
            <person name="Wolf Y.I."/>
            <person name="Wolfe K.H."/>
            <person name="Yang S.P."/>
            <person name="Yeh R.F."/>
            <person name="Collins F."/>
            <person name="Guyer M.S."/>
            <person name="Peterson J."/>
            <person name="Felsenfeld A."/>
            <person name="Wetterstrand K.A."/>
            <person name="Patrinos A."/>
            <person name="Morgan M.J."/>
            <person name="de Jong P."/>
            <person name="Catanese J.J."/>
            <person name="Osoegawa K."/>
            <person name="Shizuya H."/>
            <person name="Choi S."/>
            <person name="Chen Y.J."/>
        </authorList>
    </citation>
    <scope>NUCLEOTIDE SEQUENCE [LARGE SCALE GENOMIC DNA]</scope>
</reference>
<dbReference type="VEuPathDB" id="HostDB:ENSG00000079335"/>
<dbReference type="EMBL" id="AL589990">
    <property type="status" value="NOT_ANNOTATED_CDS"/>
    <property type="molecule type" value="Genomic_DNA"/>
</dbReference>
<reference evidence="1" key="5">
    <citation type="submission" date="2025-09" db="UniProtKB">
        <authorList>
            <consortium name="Ensembl"/>
        </authorList>
    </citation>
    <scope>IDENTIFICATION</scope>
</reference>
<dbReference type="EMBL" id="AC104457">
    <property type="status" value="NOT_ANNOTATED_CDS"/>
    <property type="molecule type" value="Genomic_DNA"/>
</dbReference>
<gene>
    <name evidence="1" type="primary">CDC14A</name>
</gene>
<dbReference type="AlphaFoldDB" id="A0A2R8YGM0"/>
<dbReference type="Ensembl" id="ENST00000646665.1">
    <property type="protein sequence ID" value="ENSP00000496153.1"/>
    <property type="gene ID" value="ENSG00000079335.22"/>
</dbReference>
<accession>A0A2R8YGM0</accession>
<evidence type="ECO:0000313" key="1">
    <source>
        <dbReference type="Ensembl" id="ENSP00000496153.1"/>
    </source>
</evidence>
<dbReference type="OpenTargets" id="ENSG00000079335"/>
<dbReference type="OrthoDB" id="266663at2759"/>
<dbReference type="ChiTaRS" id="CDC14A">
    <property type="organism name" value="human"/>
</dbReference>
<dbReference type="Bgee" id="ENSG00000079335">
    <property type="expression patterns" value="Expressed in sperm and 147 other cell types or tissues"/>
</dbReference>
<name>A0A2R8YGM0_HUMAN</name>
<proteinExistence type="predicted"/>
<keyword evidence="2" id="KW-1185">Reference proteome</keyword>
<sequence>MVYRYCCKLNKKLKPKNIFQSIPFLRKLEVKLVKVMAAHRKTCSFYRFCSEMTTDCYGDADCCGHYWASLATFIQFVKKENSALHLF</sequence>
<dbReference type="Proteomes" id="UP000005640">
    <property type="component" value="Chromosome 1"/>
</dbReference>
<protein>
    <submittedName>
        <fullName evidence="1">Cell division cycle 14A</fullName>
    </submittedName>
</protein>
<organism evidence="1 2">
    <name type="scientific">Homo sapiens</name>
    <name type="common">Human</name>
    <dbReference type="NCBI Taxonomy" id="9606"/>
    <lineage>
        <taxon>Eukaryota</taxon>
        <taxon>Metazoa</taxon>
        <taxon>Chordata</taxon>
        <taxon>Craniata</taxon>
        <taxon>Vertebrata</taxon>
        <taxon>Euteleostomi</taxon>
        <taxon>Mammalia</taxon>
        <taxon>Eutheria</taxon>
        <taxon>Euarchontoglires</taxon>
        <taxon>Primates</taxon>
        <taxon>Haplorrhini</taxon>
        <taxon>Catarrhini</taxon>
        <taxon>Hominidae</taxon>
        <taxon>Homo</taxon>
    </lineage>
</organism>
<reference evidence="1 2" key="2">
    <citation type="journal article" date="2004" name="Nature">
        <title>Finishing the euchromatic sequence of the human genome.</title>
        <authorList>
            <consortium name="International Human Genome Sequencing Consortium"/>
        </authorList>
    </citation>
    <scope>NUCLEOTIDE SEQUENCE [LARGE SCALE GENOMIC DNA]</scope>
</reference>
<dbReference type="MassIVE" id="A0A2R8YGM0"/>